<keyword evidence="1" id="KW-0732">Signal</keyword>
<comment type="caution">
    <text evidence="2">The sequence shown here is derived from an EMBL/GenBank/DDBJ whole genome shotgun (WGS) entry which is preliminary data.</text>
</comment>
<evidence type="ECO:0000313" key="2">
    <source>
        <dbReference type="EMBL" id="GGJ85411.1"/>
    </source>
</evidence>
<dbReference type="Proteomes" id="UP000636956">
    <property type="component" value="Unassembled WGS sequence"/>
</dbReference>
<reference evidence="2" key="1">
    <citation type="journal article" date="2014" name="Int. J. Syst. Evol. Microbiol.">
        <title>Complete genome sequence of Corynebacterium casei LMG S-19264T (=DSM 44701T), isolated from a smear-ripened cheese.</title>
        <authorList>
            <consortium name="US DOE Joint Genome Institute (JGI-PGF)"/>
            <person name="Walter F."/>
            <person name="Albersmeier A."/>
            <person name="Kalinowski J."/>
            <person name="Ruckert C."/>
        </authorList>
    </citation>
    <scope>NUCLEOTIDE SEQUENCE</scope>
    <source>
        <strain evidence="2">CGMCC 1.8984</strain>
    </source>
</reference>
<organism evidence="2 3">
    <name type="scientific">Agromyces bauzanensis</name>
    <dbReference type="NCBI Taxonomy" id="1308924"/>
    <lineage>
        <taxon>Bacteria</taxon>
        <taxon>Bacillati</taxon>
        <taxon>Actinomycetota</taxon>
        <taxon>Actinomycetes</taxon>
        <taxon>Micrococcales</taxon>
        <taxon>Microbacteriaceae</taxon>
        <taxon>Agromyces</taxon>
    </lineage>
</organism>
<proteinExistence type="predicted"/>
<dbReference type="PROSITE" id="PS51257">
    <property type="entry name" value="PROKAR_LIPOPROTEIN"/>
    <property type="match status" value="1"/>
</dbReference>
<keyword evidence="3" id="KW-1185">Reference proteome</keyword>
<sequence>MQMQRIKMSAALVFAGALLLSGCAAGGGNGDASGDACETVRTEARDISNGAQNALAAGGDPSDVQSALEGYSERAAALGDENEDVADSAEALVGALDEAAAFAETLPTDPEAEVDAEAVAEHQTAIQEAAAEVSSACTADAEG</sequence>
<feature type="chain" id="PRO_5038853952" description="Mucin-associated surface protein" evidence="1">
    <location>
        <begin position="27"/>
        <end position="143"/>
    </location>
</feature>
<evidence type="ECO:0000313" key="3">
    <source>
        <dbReference type="Proteomes" id="UP000636956"/>
    </source>
</evidence>
<accession>A0A917PN65</accession>
<gene>
    <name evidence="2" type="ORF">GCM10011372_24620</name>
</gene>
<evidence type="ECO:0000256" key="1">
    <source>
        <dbReference type="SAM" id="SignalP"/>
    </source>
</evidence>
<dbReference type="EMBL" id="BMMD01000014">
    <property type="protein sequence ID" value="GGJ85411.1"/>
    <property type="molecule type" value="Genomic_DNA"/>
</dbReference>
<protein>
    <recommendedName>
        <fullName evidence="4">Mucin-associated surface protein</fullName>
    </recommendedName>
</protein>
<name>A0A917PN65_9MICO</name>
<reference evidence="2" key="2">
    <citation type="submission" date="2020-09" db="EMBL/GenBank/DDBJ databases">
        <authorList>
            <person name="Sun Q."/>
            <person name="Zhou Y."/>
        </authorList>
    </citation>
    <scope>NUCLEOTIDE SEQUENCE</scope>
    <source>
        <strain evidence="2">CGMCC 1.8984</strain>
    </source>
</reference>
<feature type="signal peptide" evidence="1">
    <location>
        <begin position="1"/>
        <end position="26"/>
    </location>
</feature>
<dbReference type="AlphaFoldDB" id="A0A917PN65"/>
<evidence type="ECO:0008006" key="4">
    <source>
        <dbReference type="Google" id="ProtNLM"/>
    </source>
</evidence>